<dbReference type="Proteomes" id="UP000184428">
    <property type="component" value="Unassembled WGS sequence"/>
</dbReference>
<evidence type="ECO:0000313" key="3">
    <source>
        <dbReference type="Proteomes" id="UP000184428"/>
    </source>
</evidence>
<dbReference type="RefSeq" id="WP_072912388.1">
    <property type="nucleotide sequence ID" value="NZ_FRDM01000001.1"/>
</dbReference>
<accession>A0A1M7S3H3</accession>
<dbReference type="OrthoDB" id="9762420at2"/>
<feature type="domain" description="Gp5/Type VI secretion system Vgr protein OB-fold" evidence="1">
    <location>
        <begin position="9"/>
        <end position="82"/>
    </location>
</feature>
<dbReference type="InterPro" id="IPR037026">
    <property type="entry name" value="Vgr_OB-fold_dom_sf"/>
</dbReference>
<reference evidence="2 3" key="1">
    <citation type="submission" date="2016-12" db="EMBL/GenBank/DDBJ databases">
        <authorList>
            <person name="Song W.-J."/>
            <person name="Kurnit D.M."/>
        </authorList>
    </citation>
    <scope>NUCLEOTIDE SEQUENCE [LARGE SCALE GENOMIC DNA]</scope>
    <source>
        <strain evidence="2 3">DSM 43162</strain>
    </source>
</reference>
<dbReference type="AlphaFoldDB" id="A0A1M7S3H3"/>
<sequence>MSDFYGKFRGVVTDDRDPLTLGRLRARVPDVAGEAEIGWAMPCVPFTGNGSGMFVIPSIGAGVWIEFEHGDPEYPIWVGGWWGSAAELPPVLLAAPHAKTVIVTAGGHSIVLDDTPGSGGITLQTGSGQRLALSATGIELDNGQGATITLQGPKTKVNNDGLEVT</sequence>
<dbReference type="InterPro" id="IPR006531">
    <property type="entry name" value="Gp5/Vgr_OB"/>
</dbReference>
<protein>
    <recommendedName>
        <fullName evidence="1">Gp5/Type VI secretion system Vgr protein OB-fold domain-containing protein</fullName>
    </recommendedName>
</protein>
<gene>
    <name evidence="2" type="ORF">SAMN05660350_00448</name>
</gene>
<dbReference type="Pfam" id="PF04717">
    <property type="entry name" value="Phage_base_V"/>
    <property type="match status" value="1"/>
</dbReference>
<evidence type="ECO:0000259" key="1">
    <source>
        <dbReference type="Pfam" id="PF04717"/>
    </source>
</evidence>
<evidence type="ECO:0000313" key="2">
    <source>
        <dbReference type="EMBL" id="SHN53000.1"/>
    </source>
</evidence>
<organism evidence="2 3">
    <name type="scientific">Geodermatophilus obscurus</name>
    <dbReference type="NCBI Taxonomy" id="1861"/>
    <lineage>
        <taxon>Bacteria</taxon>
        <taxon>Bacillati</taxon>
        <taxon>Actinomycetota</taxon>
        <taxon>Actinomycetes</taxon>
        <taxon>Geodermatophilales</taxon>
        <taxon>Geodermatophilaceae</taxon>
        <taxon>Geodermatophilus</taxon>
    </lineage>
</organism>
<dbReference type="SUPFAM" id="SSF69255">
    <property type="entry name" value="gp5 N-terminal domain-like"/>
    <property type="match status" value="1"/>
</dbReference>
<proteinExistence type="predicted"/>
<dbReference type="Gene3D" id="2.40.50.230">
    <property type="entry name" value="Gp5 N-terminal domain"/>
    <property type="match status" value="1"/>
</dbReference>
<dbReference type="EMBL" id="FRDM01000001">
    <property type="protein sequence ID" value="SHN53000.1"/>
    <property type="molecule type" value="Genomic_DNA"/>
</dbReference>
<name>A0A1M7S3H3_9ACTN</name>